<dbReference type="InterPro" id="IPR009056">
    <property type="entry name" value="Cyt_c-like_dom"/>
</dbReference>
<feature type="binding site" description="covalent" evidence="8">
    <location>
        <position position="236"/>
    </location>
    <ligand>
        <name>heme c</name>
        <dbReference type="ChEBI" id="CHEBI:61717"/>
        <label>2</label>
    </ligand>
</feature>
<dbReference type="OrthoDB" id="9805202at2"/>
<feature type="binding site" description="axial binding residue" evidence="9">
    <location>
        <position position="237"/>
    </location>
    <ligand>
        <name>heme c</name>
        <dbReference type="ChEBI" id="CHEBI:61717"/>
        <label>2</label>
    </ligand>
    <ligandPart>
        <name>Fe</name>
        <dbReference type="ChEBI" id="CHEBI:18248"/>
    </ligandPart>
</feature>
<feature type="domain" description="Cytochrome c" evidence="10">
    <location>
        <begin position="217"/>
        <end position="369"/>
    </location>
</feature>
<keyword evidence="6" id="KW-0560">Oxidoreductase</keyword>
<evidence type="ECO:0000256" key="5">
    <source>
        <dbReference type="ARBA" id="ARBA00022764"/>
    </source>
</evidence>
<dbReference type="GO" id="GO:0042597">
    <property type="term" value="C:periplasmic space"/>
    <property type="evidence" value="ECO:0007669"/>
    <property type="project" value="UniProtKB-SubCell"/>
</dbReference>
<dbReference type="NCBIfam" id="TIGR04039">
    <property type="entry name" value="MXAN_0977_Heme2"/>
    <property type="match status" value="1"/>
</dbReference>
<dbReference type="PROSITE" id="PS51007">
    <property type="entry name" value="CYTC"/>
    <property type="match status" value="1"/>
</dbReference>
<dbReference type="PANTHER" id="PTHR30600:SF14">
    <property type="entry name" value="CYTOCHROME C PEROXIDASE"/>
    <property type="match status" value="1"/>
</dbReference>
<dbReference type="PANTHER" id="PTHR30600">
    <property type="entry name" value="CYTOCHROME C PEROXIDASE-RELATED"/>
    <property type="match status" value="1"/>
</dbReference>
<dbReference type="Gene3D" id="1.10.760.10">
    <property type="entry name" value="Cytochrome c-like domain"/>
    <property type="match status" value="2"/>
</dbReference>
<dbReference type="AlphaFoldDB" id="A0A2K9LKH1"/>
<dbReference type="GO" id="GO:0046872">
    <property type="term" value="F:metal ion binding"/>
    <property type="evidence" value="ECO:0007669"/>
    <property type="project" value="UniProtKB-KW"/>
</dbReference>
<evidence type="ECO:0000256" key="3">
    <source>
        <dbReference type="ARBA" id="ARBA00022723"/>
    </source>
</evidence>
<dbReference type="SUPFAM" id="SSF46626">
    <property type="entry name" value="Cytochrome c"/>
    <property type="match status" value="2"/>
</dbReference>
<keyword evidence="12" id="KW-1185">Reference proteome</keyword>
<organism evidence="11 12">
    <name type="scientific">Ketobacter alkanivorans</name>
    <dbReference type="NCBI Taxonomy" id="1917421"/>
    <lineage>
        <taxon>Bacteria</taxon>
        <taxon>Pseudomonadati</taxon>
        <taxon>Pseudomonadota</taxon>
        <taxon>Gammaproteobacteria</taxon>
        <taxon>Pseudomonadales</taxon>
        <taxon>Ketobacteraceae</taxon>
        <taxon>Ketobacter</taxon>
    </lineage>
</organism>
<dbReference type="InterPro" id="IPR051395">
    <property type="entry name" value="Cytochrome_c_Peroxidase/MauG"/>
</dbReference>
<dbReference type="Proteomes" id="UP000235116">
    <property type="component" value="Chromosome"/>
</dbReference>
<dbReference type="GO" id="GO:0004130">
    <property type="term" value="F:cytochrome-c peroxidase activity"/>
    <property type="evidence" value="ECO:0007669"/>
    <property type="project" value="TreeGrafter"/>
</dbReference>
<dbReference type="GO" id="GO:0009055">
    <property type="term" value="F:electron transfer activity"/>
    <property type="evidence" value="ECO:0007669"/>
    <property type="project" value="InterPro"/>
</dbReference>
<evidence type="ECO:0000256" key="8">
    <source>
        <dbReference type="PIRSR" id="PIRSR000294-1"/>
    </source>
</evidence>
<evidence type="ECO:0000313" key="11">
    <source>
        <dbReference type="EMBL" id="AUM12856.1"/>
    </source>
</evidence>
<feature type="binding site" description="covalent" evidence="8">
    <location>
        <position position="79"/>
    </location>
    <ligand>
        <name>heme c</name>
        <dbReference type="ChEBI" id="CHEBI:61717"/>
        <label>1</label>
    </ligand>
</feature>
<dbReference type="InterPro" id="IPR004852">
    <property type="entry name" value="Di-haem_cyt_c_peroxidsae"/>
</dbReference>
<evidence type="ECO:0000256" key="6">
    <source>
        <dbReference type="ARBA" id="ARBA00023002"/>
    </source>
</evidence>
<keyword evidence="5" id="KW-0574">Periplasm</keyword>
<keyword evidence="3 9" id="KW-0479">Metal-binding</keyword>
<evidence type="ECO:0000256" key="4">
    <source>
        <dbReference type="ARBA" id="ARBA00022729"/>
    </source>
</evidence>
<reference evidence="12" key="1">
    <citation type="submission" date="2017-08" db="EMBL/GenBank/DDBJ databases">
        <title>Direct submision.</title>
        <authorList>
            <person name="Kim S.-J."/>
            <person name="Rhee S.-K."/>
        </authorList>
    </citation>
    <scope>NUCLEOTIDE SEQUENCE [LARGE SCALE GENOMIC DNA]</scope>
    <source>
        <strain evidence="12">GI5</strain>
    </source>
</reference>
<comment type="PTM">
    <text evidence="8">Binds 2 heme groups per subunit.</text>
</comment>
<dbReference type="Pfam" id="PF03150">
    <property type="entry name" value="CCP_MauG"/>
    <property type="match status" value="1"/>
</dbReference>
<feature type="binding site" description="covalent" evidence="8">
    <location>
        <position position="233"/>
    </location>
    <ligand>
        <name>heme c</name>
        <dbReference type="ChEBI" id="CHEBI:61717"/>
        <label>2</label>
    </ligand>
</feature>
<evidence type="ECO:0000259" key="10">
    <source>
        <dbReference type="PROSITE" id="PS51007"/>
    </source>
</evidence>
<feature type="binding site" description="covalent" evidence="8">
    <location>
        <position position="82"/>
    </location>
    <ligand>
        <name>heme c</name>
        <dbReference type="ChEBI" id="CHEBI:61717"/>
        <label>1</label>
    </ligand>
</feature>
<feature type="binding site" description="axial binding residue" evidence="9">
    <location>
        <position position="83"/>
    </location>
    <ligand>
        <name>heme c</name>
        <dbReference type="ChEBI" id="CHEBI:61717"/>
        <label>1</label>
    </ligand>
    <ligandPart>
        <name>Fe</name>
        <dbReference type="ChEBI" id="CHEBI:18248"/>
    </ligandPart>
</feature>
<evidence type="ECO:0000256" key="7">
    <source>
        <dbReference type="ARBA" id="ARBA00023004"/>
    </source>
</evidence>
<comment type="subcellular location">
    <subcellularLocation>
        <location evidence="1">Periplasm</location>
    </subcellularLocation>
</comment>
<keyword evidence="7 9" id="KW-0408">Iron</keyword>
<protein>
    <submittedName>
        <fullName evidence="11">Di-heme enzyme</fullName>
    </submittedName>
</protein>
<sequence>MKFLSSAVVMLSICIYGCGSSSTTVDDGNISDTEFAWAIRDGIPLPLEPIGNPMTEEKFQLGRHLFYDVRLSGNGTQSCASCHHQDKAFTDGLTVAIGSTGEMHPRNSQTLTNVAYNATLTWANPALITLEAQMQTPLFSEHPIEQGIDESNQNAVLQRIMDEPRYAALFDAAFPEQGSAVNFANIIAATGTFVRGLTSFNSAFDRFQMGDAQALSDSAKRGQTLFFSEDLECFHCHGGYNFTDSNVDRTIAFVERPFHNTGLYNIGGTGDFPADNQGLFEATSDPSDMGKFRAPTLRNVELTAPYMHDGSIATLEQVVDFYAAGGRNVESGPYMGDGRLNPFKDSFVNGFSINNQQKADLIEFLKSLTDNEFVTSARFSDPWN</sequence>
<dbReference type="RefSeq" id="WP_101894238.1">
    <property type="nucleotide sequence ID" value="NZ_CP022684.1"/>
</dbReference>
<dbReference type="KEGG" id="kak:Kalk_10675"/>
<dbReference type="GO" id="GO:0020037">
    <property type="term" value="F:heme binding"/>
    <property type="evidence" value="ECO:0007669"/>
    <property type="project" value="InterPro"/>
</dbReference>
<proteinExistence type="predicted"/>
<evidence type="ECO:0000256" key="2">
    <source>
        <dbReference type="ARBA" id="ARBA00022617"/>
    </source>
</evidence>
<dbReference type="InterPro" id="IPR023929">
    <property type="entry name" value="MbnH-like"/>
</dbReference>
<dbReference type="PIRSF" id="PIRSF000294">
    <property type="entry name" value="Cytochrome-c_peroxidase"/>
    <property type="match status" value="1"/>
</dbReference>
<comment type="cofactor">
    <cofactor evidence="8">
        <name>heme</name>
        <dbReference type="ChEBI" id="CHEBI:30413"/>
    </cofactor>
    <text evidence="8">Binds 2 heme groups.</text>
</comment>
<gene>
    <name evidence="11" type="ORF">Kalk_10675</name>
</gene>
<keyword evidence="2 8" id="KW-0349">Heme</keyword>
<name>A0A2K9LKH1_9GAMM</name>
<evidence type="ECO:0000256" key="1">
    <source>
        <dbReference type="ARBA" id="ARBA00004418"/>
    </source>
</evidence>
<dbReference type="InterPro" id="IPR026259">
    <property type="entry name" value="MauG/Cytc_peroxidase"/>
</dbReference>
<accession>A0A2K9LKH1</accession>
<evidence type="ECO:0000256" key="9">
    <source>
        <dbReference type="PIRSR" id="PIRSR000294-2"/>
    </source>
</evidence>
<evidence type="ECO:0000313" key="12">
    <source>
        <dbReference type="Proteomes" id="UP000235116"/>
    </source>
</evidence>
<dbReference type="InterPro" id="IPR036909">
    <property type="entry name" value="Cyt_c-like_dom_sf"/>
</dbReference>
<keyword evidence="4" id="KW-0732">Signal</keyword>
<dbReference type="EMBL" id="CP022684">
    <property type="protein sequence ID" value="AUM12856.1"/>
    <property type="molecule type" value="Genomic_DNA"/>
</dbReference>